<dbReference type="EMBL" id="MU007022">
    <property type="protein sequence ID" value="KAF2433075.1"/>
    <property type="molecule type" value="Genomic_DNA"/>
</dbReference>
<evidence type="ECO:0000259" key="1">
    <source>
        <dbReference type="PROSITE" id="PS50181"/>
    </source>
</evidence>
<sequence length="528" mass="61273">MATNSNRSPLLSLPNELIITISSYVSPDDIVNLSVACKQLHACTIDTLKLHREYHEKYRVCHDRQPLNIPTLLRTVLSDPLVAWHVRALESWGVRPEWKDWRSWSLSHGYHNVNSHRDDEPTDEEYKNWPEPYEDHSGLDETFFSSDELVQYEKTMRDQYCLQDVEVEEWMKRMKAGNDEPLRTMLISCAPWIQKAMFVAYPSWDGIVLQEKHPLTFMCLAIHRIAETPNPVWPLGFQSLTYVAPNNISAVMRHPHEAYYANPFEIVPLFQLPNIKTLSFTLLGYNGNDEEDIYDIEPRSSSVQHLHFHVVDLPWETLRKMINASKTLKTFTGTRKKELVGFLAENYGDSLEWLFECDNAFELQRFPALKRIDSLRLPYFFEDKDCVSKMTNFFTENLPPTIEYITFTTAHISPGEIYSFRTRKAALTGQRDLLLAIVNLINNPRFGALKEICLFNACGSLPSSAPEDEDIPMYQWDEELVSELTAKGVKLHLPGVESWCMSWEKHYKIHPTKFDVLETDPTRERGYG</sequence>
<dbReference type="InterPro" id="IPR036047">
    <property type="entry name" value="F-box-like_dom_sf"/>
</dbReference>
<dbReference type="PROSITE" id="PS50181">
    <property type="entry name" value="FBOX"/>
    <property type="match status" value="1"/>
</dbReference>
<accession>A0A9P4NVI6</accession>
<dbReference type="SUPFAM" id="SSF81383">
    <property type="entry name" value="F-box domain"/>
    <property type="match status" value="1"/>
</dbReference>
<protein>
    <recommendedName>
        <fullName evidence="1">F-box domain-containing protein</fullName>
    </recommendedName>
</protein>
<reference evidence="2" key="1">
    <citation type="journal article" date="2020" name="Stud. Mycol.">
        <title>101 Dothideomycetes genomes: a test case for predicting lifestyles and emergence of pathogens.</title>
        <authorList>
            <person name="Haridas S."/>
            <person name="Albert R."/>
            <person name="Binder M."/>
            <person name="Bloem J."/>
            <person name="Labutti K."/>
            <person name="Salamov A."/>
            <person name="Andreopoulos B."/>
            <person name="Baker S."/>
            <person name="Barry K."/>
            <person name="Bills G."/>
            <person name="Bluhm B."/>
            <person name="Cannon C."/>
            <person name="Castanera R."/>
            <person name="Culley D."/>
            <person name="Daum C."/>
            <person name="Ezra D."/>
            <person name="Gonzalez J."/>
            <person name="Henrissat B."/>
            <person name="Kuo A."/>
            <person name="Liang C."/>
            <person name="Lipzen A."/>
            <person name="Lutzoni F."/>
            <person name="Magnuson J."/>
            <person name="Mondo S."/>
            <person name="Nolan M."/>
            <person name="Ohm R."/>
            <person name="Pangilinan J."/>
            <person name="Park H.-J."/>
            <person name="Ramirez L."/>
            <person name="Alfaro M."/>
            <person name="Sun H."/>
            <person name="Tritt A."/>
            <person name="Yoshinaga Y."/>
            <person name="Zwiers L.-H."/>
            <person name="Turgeon B."/>
            <person name="Goodwin S."/>
            <person name="Spatafora J."/>
            <person name="Crous P."/>
            <person name="Grigoriev I."/>
        </authorList>
    </citation>
    <scope>NUCLEOTIDE SEQUENCE</scope>
    <source>
        <strain evidence="2">CBS 130266</strain>
    </source>
</reference>
<evidence type="ECO:0000313" key="2">
    <source>
        <dbReference type="EMBL" id="KAF2433075.1"/>
    </source>
</evidence>
<keyword evidence="3" id="KW-1185">Reference proteome</keyword>
<organism evidence="2 3">
    <name type="scientific">Tothia fuscella</name>
    <dbReference type="NCBI Taxonomy" id="1048955"/>
    <lineage>
        <taxon>Eukaryota</taxon>
        <taxon>Fungi</taxon>
        <taxon>Dikarya</taxon>
        <taxon>Ascomycota</taxon>
        <taxon>Pezizomycotina</taxon>
        <taxon>Dothideomycetes</taxon>
        <taxon>Pleosporomycetidae</taxon>
        <taxon>Venturiales</taxon>
        <taxon>Cylindrosympodiaceae</taxon>
        <taxon>Tothia</taxon>
    </lineage>
</organism>
<dbReference type="OrthoDB" id="3644718at2759"/>
<feature type="domain" description="F-box" evidence="1">
    <location>
        <begin position="7"/>
        <end position="57"/>
    </location>
</feature>
<dbReference type="CDD" id="cd09917">
    <property type="entry name" value="F-box_SF"/>
    <property type="match status" value="1"/>
</dbReference>
<dbReference type="AlphaFoldDB" id="A0A9P4NVI6"/>
<dbReference type="Pfam" id="PF12937">
    <property type="entry name" value="F-box-like"/>
    <property type="match status" value="1"/>
</dbReference>
<evidence type="ECO:0000313" key="3">
    <source>
        <dbReference type="Proteomes" id="UP000800235"/>
    </source>
</evidence>
<proteinExistence type="predicted"/>
<gene>
    <name evidence="2" type="ORF">EJ08DRAFT_694741</name>
</gene>
<dbReference type="Proteomes" id="UP000800235">
    <property type="component" value="Unassembled WGS sequence"/>
</dbReference>
<name>A0A9P4NVI6_9PEZI</name>
<comment type="caution">
    <text evidence="2">The sequence shown here is derived from an EMBL/GenBank/DDBJ whole genome shotgun (WGS) entry which is preliminary data.</text>
</comment>
<dbReference type="InterPro" id="IPR001810">
    <property type="entry name" value="F-box_dom"/>
</dbReference>